<protein>
    <submittedName>
        <fullName evidence="2">Uncharacterized protein</fullName>
    </submittedName>
</protein>
<proteinExistence type="predicted"/>
<organism evidence="2 3">
    <name type="scientific">Gynuella sunshinyii YC6258</name>
    <dbReference type="NCBI Taxonomy" id="1445510"/>
    <lineage>
        <taxon>Bacteria</taxon>
        <taxon>Pseudomonadati</taxon>
        <taxon>Pseudomonadota</taxon>
        <taxon>Gammaproteobacteria</taxon>
        <taxon>Oceanospirillales</taxon>
        <taxon>Saccharospirillaceae</taxon>
        <taxon>Gynuella</taxon>
    </lineage>
</organism>
<gene>
    <name evidence="2" type="ORF">YC6258_00811</name>
</gene>
<dbReference type="KEGG" id="gsn:YC6258_00811"/>
<name>A0A0C5VFC2_9GAMM</name>
<reference evidence="2 3" key="1">
    <citation type="submission" date="2014-01" db="EMBL/GenBank/DDBJ databases">
        <title>Full genme sequencing of cellulolytic bacterium Gynuella sunshinyii YC6258T gen. nov., sp. nov.</title>
        <authorList>
            <person name="Khan H."/>
            <person name="Chung E.J."/>
            <person name="Chung Y.R."/>
        </authorList>
    </citation>
    <scope>NUCLEOTIDE SEQUENCE [LARGE SCALE GENOMIC DNA]</scope>
    <source>
        <strain evidence="2 3">YC6258</strain>
    </source>
</reference>
<evidence type="ECO:0000256" key="1">
    <source>
        <dbReference type="SAM" id="MobiDB-lite"/>
    </source>
</evidence>
<dbReference type="AlphaFoldDB" id="A0A0C5VFC2"/>
<dbReference type="HOGENOM" id="CLU_2012022_0_0_6"/>
<feature type="compositionally biased region" description="Acidic residues" evidence="1">
    <location>
        <begin position="52"/>
        <end position="61"/>
    </location>
</feature>
<feature type="region of interest" description="Disordered" evidence="1">
    <location>
        <begin position="51"/>
        <end position="73"/>
    </location>
</feature>
<accession>A0A0C5VFC2</accession>
<evidence type="ECO:0000313" key="3">
    <source>
        <dbReference type="Proteomes" id="UP000032266"/>
    </source>
</evidence>
<dbReference type="EMBL" id="CP007142">
    <property type="protein sequence ID" value="AJQ92861.1"/>
    <property type="molecule type" value="Genomic_DNA"/>
</dbReference>
<sequence length="123" mass="14032">MLKSDPASTSTSTNFDYWMKIKEKTQTMTGMSGYLPYVTYIWVGERGLDINGDGDTEDTLADDPRTEAEGDAVNEAQEPAWCFKYGEEEWMAGIVFSDAHDESERFAYGREREGDIDRRMDCQ</sequence>
<keyword evidence="3" id="KW-1185">Reference proteome</keyword>
<dbReference type="Proteomes" id="UP000032266">
    <property type="component" value="Chromosome"/>
</dbReference>
<evidence type="ECO:0000313" key="2">
    <source>
        <dbReference type="EMBL" id="AJQ92861.1"/>
    </source>
</evidence>